<keyword evidence="7" id="KW-1185">Reference proteome</keyword>
<dbReference type="EMBL" id="FWFL01000003">
    <property type="protein sequence ID" value="SLN30357.1"/>
    <property type="molecule type" value="Genomic_DNA"/>
</dbReference>
<gene>
    <name evidence="5 6" type="primary">yciB</name>
    <name evidence="6" type="ORF">PEL8287_01414</name>
</gene>
<evidence type="ECO:0000256" key="3">
    <source>
        <dbReference type="ARBA" id="ARBA00022989"/>
    </source>
</evidence>
<dbReference type="Pfam" id="PF04279">
    <property type="entry name" value="IspA"/>
    <property type="match status" value="1"/>
</dbReference>
<comment type="function">
    <text evidence="5">Plays a role in cell envelope biogenesis, maintenance of cell envelope integrity and membrane homeostasis.</text>
</comment>
<dbReference type="RefSeq" id="WP_085891666.1">
    <property type="nucleotide sequence ID" value="NZ_FWFL01000003.1"/>
</dbReference>
<evidence type="ECO:0000256" key="5">
    <source>
        <dbReference type="HAMAP-Rule" id="MF_00189"/>
    </source>
</evidence>
<dbReference type="AlphaFoldDB" id="A0A1Y5S1A9"/>
<sequence>MADTKPPGWLKTALELGPILGFFAAYLWLKGHVFSIGGTDYEGFIVVTAGFIPVFLLSMGLLWRLTGHLSKMQVVTAVLIVVFGGLSVWFNDPRFFKMKPTIIYLLFGGALGLGLMRGRSYLQYVMDGVMPLTHAGWMLLTRRLMIFFLILAVLNELIWRTQSEETWVYFKTFGLTAAIFIFFMTQGKLFQDHSLTESDSD</sequence>
<feature type="transmembrane region" description="Helical" evidence="5">
    <location>
        <begin position="166"/>
        <end position="185"/>
    </location>
</feature>
<evidence type="ECO:0000256" key="1">
    <source>
        <dbReference type="ARBA" id="ARBA00022475"/>
    </source>
</evidence>
<dbReference type="InterPro" id="IPR006008">
    <property type="entry name" value="YciB"/>
</dbReference>
<dbReference type="PANTHER" id="PTHR36917">
    <property type="entry name" value="INTRACELLULAR SEPTATION PROTEIN A-RELATED"/>
    <property type="match status" value="1"/>
</dbReference>
<keyword evidence="2 5" id="KW-0812">Transmembrane</keyword>
<organism evidence="6 7">
    <name type="scientific">Roseovarius litorisediminis</name>
    <dbReference type="NCBI Taxonomy" id="1312363"/>
    <lineage>
        <taxon>Bacteria</taxon>
        <taxon>Pseudomonadati</taxon>
        <taxon>Pseudomonadota</taxon>
        <taxon>Alphaproteobacteria</taxon>
        <taxon>Rhodobacterales</taxon>
        <taxon>Roseobacteraceae</taxon>
        <taxon>Roseovarius</taxon>
    </lineage>
</organism>
<comment type="similarity">
    <text evidence="5">Belongs to the YciB family.</text>
</comment>
<evidence type="ECO:0000313" key="7">
    <source>
        <dbReference type="Proteomes" id="UP000193827"/>
    </source>
</evidence>
<evidence type="ECO:0000256" key="2">
    <source>
        <dbReference type="ARBA" id="ARBA00022692"/>
    </source>
</evidence>
<comment type="subcellular location">
    <subcellularLocation>
        <location evidence="5">Cell inner membrane</location>
        <topology evidence="5">Multi-pass membrane protein</topology>
    </subcellularLocation>
</comment>
<feature type="transmembrane region" description="Helical" evidence="5">
    <location>
        <begin position="134"/>
        <end position="154"/>
    </location>
</feature>
<evidence type="ECO:0000256" key="4">
    <source>
        <dbReference type="ARBA" id="ARBA00023136"/>
    </source>
</evidence>
<dbReference type="PANTHER" id="PTHR36917:SF1">
    <property type="entry name" value="INNER MEMBRANE-SPANNING PROTEIN YCIB"/>
    <property type="match status" value="1"/>
</dbReference>
<reference evidence="6 7" key="1">
    <citation type="submission" date="2017-03" db="EMBL/GenBank/DDBJ databases">
        <authorList>
            <person name="Afonso C.L."/>
            <person name="Miller P.J."/>
            <person name="Scott M.A."/>
            <person name="Spackman E."/>
            <person name="Goraichik I."/>
            <person name="Dimitrov K.M."/>
            <person name="Suarez D.L."/>
            <person name="Swayne D.E."/>
        </authorList>
    </citation>
    <scope>NUCLEOTIDE SEQUENCE [LARGE SCALE GENOMIC DNA]</scope>
    <source>
        <strain evidence="6 7">CECT 8287</strain>
    </source>
</reference>
<dbReference type="HAMAP" id="MF_00189">
    <property type="entry name" value="YciB"/>
    <property type="match status" value="1"/>
</dbReference>
<proteinExistence type="inferred from homology"/>
<feature type="transmembrane region" description="Helical" evidence="5">
    <location>
        <begin position="12"/>
        <end position="29"/>
    </location>
</feature>
<keyword evidence="4 5" id="KW-0472">Membrane</keyword>
<feature type="transmembrane region" description="Helical" evidence="5">
    <location>
        <begin position="69"/>
        <end position="90"/>
    </location>
</feature>
<feature type="transmembrane region" description="Helical" evidence="5">
    <location>
        <begin position="41"/>
        <end position="63"/>
    </location>
</feature>
<keyword evidence="3 5" id="KW-1133">Transmembrane helix</keyword>
<keyword evidence="5" id="KW-0997">Cell inner membrane</keyword>
<name>A0A1Y5S1A9_9RHOB</name>
<accession>A0A1Y5S1A9</accession>
<keyword evidence="1 5" id="KW-1003">Cell membrane</keyword>
<feature type="transmembrane region" description="Helical" evidence="5">
    <location>
        <begin position="102"/>
        <end position="122"/>
    </location>
</feature>
<dbReference type="OrthoDB" id="9788219at2"/>
<protein>
    <recommendedName>
        <fullName evidence="5">Inner membrane-spanning protein YciB</fullName>
    </recommendedName>
</protein>
<evidence type="ECO:0000313" key="6">
    <source>
        <dbReference type="EMBL" id="SLN30357.1"/>
    </source>
</evidence>
<dbReference type="GO" id="GO:0005886">
    <property type="term" value="C:plasma membrane"/>
    <property type="evidence" value="ECO:0007669"/>
    <property type="project" value="UniProtKB-SubCell"/>
</dbReference>
<dbReference type="Proteomes" id="UP000193827">
    <property type="component" value="Unassembled WGS sequence"/>
</dbReference>